<evidence type="ECO:0000256" key="5">
    <source>
        <dbReference type="ARBA" id="ARBA00023157"/>
    </source>
</evidence>
<sequence length="387" mass="42302">MKLNLCFVLQFLTKNTDFTIIGVIGPPGVGKSTTLNELCRFDGRSPKSLGGINTLPDCYDRCGGLDIPYPFGITDGCFKEGFRLRCTNISSVLKLYLESDTQHNMPITNISLPTGEVHIIHPILYDCYGQARRTASPPFSVNISGTVYTFSHTRNWFTAVGCDTQGYINGTVNNTGSMTPFTVGCISTCYQSESVVNGVCSGIGCCQARIPKGIKYFEVGFNSYYNHTRVMNFNPCSYVFLVQQDWYKFTPNDISDGFYSEYSGGVPAVLNFSIGTESCSDARRYKSEYACVSRNSDCSDVGSGSGYICSCSPGYEGNPYLKNGCEDIDECKKLGEYPCPGNICINTPGSYKCICPPGTNGSNPMEYPCLPVPPRSRFPVVADIVSD</sequence>
<keyword evidence="8" id="KW-0418">Kinase</keyword>
<name>A0AAV9CF93_ACOCL</name>
<dbReference type="EMBL" id="JAUJYO010000019">
    <property type="protein sequence ID" value="KAK1287516.1"/>
    <property type="molecule type" value="Genomic_DNA"/>
</dbReference>
<dbReference type="SMART" id="SM00181">
    <property type="entry name" value="EGF"/>
    <property type="match status" value="2"/>
</dbReference>
<evidence type="ECO:0000313" key="9">
    <source>
        <dbReference type="Proteomes" id="UP001180020"/>
    </source>
</evidence>
<dbReference type="InterPro" id="IPR027417">
    <property type="entry name" value="P-loop_NTPase"/>
</dbReference>
<evidence type="ECO:0000313" key="8">
    <source>
        <dbReference type="EMBL" id="KAK1287516.1"/>
    </source>
</evidence>
<keyword evidence="3" id="KW-0732">Signal</keyword>
<accession>A0AAV9CF93</accession>
<comment type="caution">
    <text evidence="6">Lacks conserved residue(s) required for the propagation of feature annotation.</text>
</comment>
<dbReference type="GO" id="GO:0030247">
    <property type="term" value="F:polysaccharide binding"/>
    <property type="evidence" value="ECO:0007669"/>
    <property type="project" value="InterPro"/>
</dbReference>
<dbReference type="Proteomes" id="UP001180020">
    <property type="component" value="Unassembled WGS sequence"/>
</dbReference>
<dbReference type="Pfam" id="PF07645">
    <property type="entry name" value="EGF_CA"/>
    <property type="match status" value="1"/>
</dbReference>
<keyword evidence="8" id="KW-0675">Receptor</keyword>
<dbReference type="GO" id="GO:0005509">
    <property type="term" value="F:calcium ion binding"/>
    <property type="evidence" value="ECO:0007669"/>
    <property type="project" value="InterPro"/>
</dbReference>
<dbReference type="FunFam" id="2.10.25.10:FF:000038">
    <property type="entry name" value="Fibrillin 2"/>
    <property type="match status" value="1"/>
</dbReference>
<dbReference type="Pfam" id="PF13947">
    <property type="entry name" value="GUB_WAK_bind"/>
    <property type="match status" value="1"/>
</dbReference>
<evidence type="ECO:0000256" key="1">
    <source>
        <dbReference type="ARBA" id="ARBA00004167"/>
    </source>
</evidence>
<dbReference type="SUPFAM" id="SSF57196">
    <property type="entry name" value="EGF/Laminin"/>
    <property type="match status" value="1"/>
</dbReference>
<keyword evidence="5" id="KW-1015">Disulfide bond</keyword>
<dbReference type="InterPro" id="IPR025287">
    <property type="entry name" value="WAK_GUB"/>
</dbReference>
<dbReference type="GO" id="GO:0016020">
    <property type="term" value="C:membrane"/>
    <property type="evidence" value="ECO:0007669"/>
    <property type="project" value="UniProtKB-SubCell"/>
</dbReference>
<dbReference type="AlphaFoldDB" id="A0AAV9CF93"/>
<comment type="caution">
    <text evidence="8">The sequence shown here is derived from an EMBL/GenBank/DDBJ whole genome shotgun (WGS) entry which is preliminary data.</text>
</comment>
<comment type="subcellular location">
    <subcellularLocation>
        <location evidence="1">Membrane</location>
        <topology evidence="1">Single-pass membrane protein</topology>
    </subcellularLocation>
</comment>
<protein>
    <submittedName>
        <fullName evidence="8">Wall-associated receptor kinase 2</fullName>
    </submittedName>
</protein>
<keyword evidence="8" id="KW-0808">Transferase</keyword>
<keyword evidence="4" id="KW-0677">Repeat</keyword>
<dbReference type="SUPFAM" id="SSF52540">
    <property type="entry name" value="P-loop containing nucleoside triphosphate hydrolases"/>
    <property type="match status" value="2"/>
</dbReference>
<dbReference type="PANTHER" id="PTHR33491">
    <property type="entry name" value="OSJNBA0016N04.9 PROTEIN"/>
    <property type="match status" value="1"/>
</dbReference>
<evidence type="ECO:0000256" key="6">
    <source>
        <dbReference type="PROSITE-ProRule" id="PRU00076"/>
    </source>
</evidence>
<organism evidence="8 9">
    <name type="scientific">Acorus calamus</name>
    <name type="common">Sweet flag</name>
    <dbReference type="NCBI Taxonomy" id="4465"/>
    <lineage>
        <taxon>Eukaryota</taxon>
        <taxon>Viridiplantae</taxon>
        <taxon>Streptophyta</taxon>
        <taxon>Embryophyta</taxon>
        <taxon>Tracheophyta</taxon>
        <taxon>Spermatophyta</taxon>
        <taxon>Magnoliopsida</taxon>
        <taxon>Liliopsida</taxon>
        <taxon>Acoraceae</taxon>
        <taxon>Acorus</taxon>
    </lineage>
</organism>
<reference evidence="8" key="1">
    <citation type="journal article" date="2023" name="Nat. Commun.">
        <title>Diploid and tetraploid genomes of Acorus and the evolution of monocots.</title>
        <authorList>
            <person name="Ma L."/>
            <person name="Liu K.W."/>
            <person name="Li Z."/>
            <person name="Hsiao Y.Y."/>
            <person name="Qi Y."/>
            <person name="Fu T."/>
            <person name="Tang G.D."/>
            <person name="Zhang D."/>
            <person name="Sun W.H."/>
            <person name="Liu D.K."/>
            <person name="Li Y."/>
            <person name="Chen G.Z."/>
            <person name="Liu X.D."/>
            <person name="Liao X.Y."/>
            <person name="Jiang Y.T."/>
            <person name="Yu X."/>
            <person name="Hao Y."/>
            <person name="Huang J."/>
            <person name="Zhao X.W."/>
            <person name="Ke S."/>
            <person name="Chen Y.Y."/>
            <person name="Wu W.L."/>
            <person name="Hsu J.L."/>
            <person name="Lin Y.F."/>
            <person name="Huang M.D."/>
            <person name="Li C.Y."/>
            <person name="Huang L."/>
            <person name="Wang Z.W."/>
            <person name="Zhao X."/>
            <person name="Zhong W.Y."/>
            <person name="Peng D.H."/>
            <person name="Ahmad S."/>
            <person name="Lan S."/>
            <person name="Zhang J.S."/>
            <person name="Tsai W.C."/>
            <person name="Van de Peer Y."/>
            <person name="Liu Z.J."/>
        </authorList>
    </citation>
    <scope>NUCLEOTIDE SEQUENCE</scope>
    <source>
        <strain evidence="8">CP</strain>
    </source>
</reference>
<evidence type="ECO:0000259" key="7">
    <source>
        <dbReference type="PROSITE" id="PS50026"/>
    </source>
</evidence>
<dbReference type="InterPro" id="IPR000742">
    <property type="entry name" value="EGF"/>
</dbReference>
<dbReference type="Gene3D" id="2.10.25.10">
    <property type="entry name" value="Laminin"/>
    <property type="match status" value="2"/>
</dbReference>
<gene>
    <name evidence="8" type="primary">WAK2</name>
    <name evidence="8" type="ORF">QJS10_CPB19g00927</name>
</gene>
<feature type="domain" description="EGF-like" evidence="7">
    <location>
        <begin position="327"/>
        <end position="365"/>
    </location>
</feature>
<proteinExistence type="predicted"/>
<dbReference type="SMART" id="SM00179">
    <property type="entry name" value="EGF_CA"/>
    <property type="match status" value="1"/>
</dbReference>
<dbReference type="PROSITE" id="PS00010">
    <property type="entry name" value="ASX_HYDROXYL"/>
    <property type="match status" value="1"/>
</dbReference>
<keyword evidence="9" id="KW-1185">Reference proteome</keyword>
<dbReference type="InterPro" id="IPR049883">
    <property type="entry name" value="NOTCH1_EGF-like"/>
</dbReference>
<dbReference type="InterPro" id="IPR000152">
    <property type="entry name" value="EGF-type_Asp/Asn_hydroxyl_site"/>
</dbReference>
<reference evidence="8" key="2">
    <citation type="submission" date="2023-06" db="EMBL/GenBank/DDBJ databases">
        <authorList>
            <person name="Ma L."/>
            <person name="Liu K.-W."/>
            <person name="Li Z."/>
            <person name="Hsiao Y.-Y."/>
            <person name="Qi Y."/>
            <person name="Fu T."/>
            <person name="Tang G."/>
            <person name="Zhang D."/>
            <person name="Sun W.-H."/>
            <person name="Liu D.-K."/>
            <person name="Li Y."/>
            <person name="Chen G.-Z."/>
            <person name="Liu X.-D."/>
            <person name="Liao X.-Y."/>
            <person name="Jiang Y.-T."/>
            <person name="Yu X."/>
            <person name="Hao Y."/>
            <person name="Huang J."/>
            <person name="Zhao X.-W."/>
            <person name="Ke S."/>
            <person name="Chen Y.-Y."/>
            <person name="Wu W.-L."/>
            <person name="Hsu J.-L."/>
            <person name="Lin Y.-F."/>
            <person name="Huang M.-D."/>
            <person name="Li C.-Y."/>
            <person name="Huang L."/>
            <person name="Wang Z.-W."/>
            <person name="Zhao X."/>
            <person name="Zhong W.-Y."/>
            <person name="Peng D.-H."/>
            <person name="Ahmad S."/>
            <person name="Lan S."/>
            <person name="Zhang J.-S."/>
            <person name="Tsai W.-C."/>
            <person name="Van De Peer Y."/>
            <person name="Liu Z.-J."/>
        </authorList>
    </citation>
    <scope>NUCLEOTIDE SEQUENCE</scope>
    <source>
        <strain evidence="8">CP</strain>
        <tissue evidence="8">Leaves</tissue>
    </source>
</reference>
<keyword evidence="2 6" id="KW-0245">EGF-like domain</keyword>
<dbReference type="GO" id="GO:0016301">
    <property type="term" value="F:kinase activity"/>
    <property type="evidence" value="ECO:0007669"/>
    <property type="project" value="UniProtKB-KW"/>
</dbReference>
<dbReference type="PROSITE" id="PS01187">
    <property type="entry name" value="EGF_CA"/>
    <property type="match status" value="1"/>
</dbReference>
<evidence type="ECO:0000256" key="3">
    <source>
        <dbReference type="ARBA" id="ARBA00022729"/>
    </source>
</evidence>
<evidence type="ECO:0000256" key="4">
    <source>
        <dbReference type="ARBA" id="ARBA00022737"/>
    </source>
</evidence>
<dbReference type="CDD" id="cd00054">
    <property type="entry name" value="EGF_CA"/>
    <property type="match status" value="1"/>
</dbReference>
<dbReference type="PROSITE" id="PS50026">
    <property type="entry name" value="EGF_3"/>
    <property type="match status" value="1"/>
</dbReference>
<dbReference type="InterPro" id="IPR018097">
    <property type="entry name" value="EGF_Ca-bd_CS"/>
</dbReference>
<dbReference type="InterPro" id="IPR001881">
    <property type="entry name" value="EGF-like_Ca-bd_dom"/>
</dbReference>
<evidence type="ECO:0000256" key="2">
    <source>
        <dbReference type="ARBA" id="ARBA00022536"/>
    </source>
</evidence>